<evidence type="ECO:0000313" key="1">
    <source>
        <dbReference type="EMBL" id="QDH47894.1"/>
    </source>
</evidence>
<dbReference type="RefSeq" id="YP_010063515.1">
    <property type="nucleotide sequence ID" value="NC_054806.1"/>
</dbReference>
<accession>A0A514A3N5</accession>
<protein>
    <submittedName>
        <fullName evidence="1">Uncharacterized protein</fullName>
    </submittedName>
</protein>
<dbReference type="Proteomes" id="UP000320155">
    <property type="component" value="Segment"/>
</dbReference>
<proteinExistence type="predicted"/>
<evidence type="ECO:0000313" key="2">
    <source>
        <dbReference type="Proteomes" id="UP000320155"/>
    </source>
</evidence>
<organism evidence="1 2">
    <name type="scientific">Mycobacterium phage Benvolio</name>
    <dbReference type="NCBI Taxonomy" id="2591074"/>
    <lineage>
        <taxon>Viruses</taxon>
        <taxon>Duplodnaviria</taxon>
        <taxon>Heunggongvirae</taxon>
        <taxon>Uroviricota</taxon>
        <taxon>Caudoviricetes</taxon>
        <taxon>Turbidovirus</taxon>
        <taxon>Turbidovirus benvolio</taxon>
    </lineage>
</organism>
<name>A0A514A3N5_9CAUD</name>
<dbReference type="GeneID" id="64947321"/>
<sequence>MTTKLKKGDRVEHDGHVGKVTKAGGGLVRVEFQNGRVGVFDREGDDRITLKPERIGLSPSLAMQQFKEIWGDGYLIGDIGTKLTCVEMEALADMLQACGIEPDRVEEFISYHAEGDECGDMHCTCDDPECIEERNSA</sequence>
<dbReference type="EMBL" id="MK919472">
    <property type="protein sequence ID" value="QDH47894.1"/>
    <property type="molecule type" value="Genomic_DNA"/>
</dbReference>
<dbReference type="KEGG" id="vg:64947321"/>
<gene>
    <name evidence="1" type="primary">78</name>
    <name evidence="1" type="ORF">SEA_BENVOLIO_78</name>
</gene>
<reference evidence="1 2" key="1">
    <citation type="submission" date="2019-05" db="EMBL/GenBank/DDBJ databases">
        <authorList>
            <person name="Adams R."/>
            <person name="Akbary L.S."/>
            <person name="Andrews M.B."/>
            <person name="Baumann C.N."/>
            <person name="Belamarich J.P."/>
            <person name="Bhuta P.S."/>
            <person name="Campbell C.V."/>
            <person name="Crevits C.K."/>
            <person name="Crockett C.R."/>
            <person name="Dolan H.E."/>
            <person name="Ellis C.L."/>
            <person name="Elsasser D.N."/>
            <person name="Fenwick S.L."/>
            <person name="Guo R."/>
            <person name="Jackson A.R."/>
            <person name="Kaur A."/>
            <person name="Madison K.A."/>
            <person name="Kivimaki S.E."/>
            <person name="Martin A.Y."/>
            <person name="McChesney S.A."/>
            <person name="McCreary M.E."/>
            <person name="McMahill K.J."/>
            <person name="Nicely M.K."/>
            <person name="Ofsa J.B."/>
            <person name="Redle J.D."/>
            <person name="Santos M.R."/>
            <person name="Stiltner K.B."/>
            <person name="Taheny A.C."/>
            <person name="Tran P.V."/>
            <person name="Tunckanat T."/>
            <person name="Villavicencio A.P."/>
            <person name="Voshell S.M."/>
            <person name="Williams K.J."/>
            <person name="Witmer C.E."/>
            <person name="Woodruff E.H."/>
            <person name="Garlena R.A."/>
            <person name="Russell D.A."/>
            <person name="Pope W.H."/>
            <person name="Jacobs-Sera D."/>
            <person name="Hatfull G.F."/>
        </authorList>
    </citation>
    <scope>NUCLEOTIDE SEQUENCE [LARGE SCALE GENOMIC DNA]</scope>
</reference>
<keyword evidence="2" id="KW-1185">Reference proteome</keyword>